<dbReference type="EMBL" id="DS027050">
    <property type="protein sequence ID" value="EAW12330.1"/>
    <property type="molecule type" value="Genomic_DNA"/>
</dbReference>
<dbReference type="VEuPathDB" id="FungiDB:ACLA_062970"/>
<dbReference type="PANTHER" id="PTHR35340">
    <property type="entry name" value="PQQ ENZYME REPEAT PROTEIN-RELATED"/>
    <property type="match status" value="1"/>
</dbReference>
<dbReference type="AlphaFoldDB" id="A1CCS3"/>
<dbReference type="Pfam" id="PF14269">
    <property type="entry name" value="Arylsulfotran_2"/>
    <property type="match status" value="1"/>
</dbReference>
<dbReference type="PANTHER" id="PTHR35340:SF5">
    <property type="entry name" value="ASST-DOMAIN-CONTAINING PROTEIN"/>
    <property type="match status" value="1"/>
</dbReference>
<keyword evidence="1" id="KW-0472">Membrane</keyword>
<dbReference type="Proteomes" id="UP000006701">
    <property type="component" value="Unassembled WGS sequence"/>
</dbReference>
<protein>
    <recommendedName>
        <fullName evidence="4">Arylsulfotransferase</fullName>
    </recommendedName>
</protein>
<dbReference type="KEGG" id="act:ACLA_062970"/>
<dbReference type="GeneID" id="4706046"/>
<dbReference type="InterPro" id="IPR039535">
    <property type="entry name" value="ASST-like"/>
</dbReference>
<gene>
    <name evidence="2" type="ORF">ACLA_062970</name>
</gene>
<keyword evidence="3" id="KW-1185">Reference proteome</keyword>
<dbReference type="RefSeq" id="XP_001273756.1">
    <property type="nucleotide sequence ID" value="XM_001273755.1"/>
</dbReference>
<evidence type="ECO:0000313" key="3">
    <source>
        <dbReference type="Proteomes" id="UP000006701"/>
    </source>
</evidence>
<dbReference type="InterPro" id="IPR053143">
    <property type="entry name" value="Arylsulfate_ST"/>
</dbReference>
<keyword evidence="1" id="KW-0812">Transmembrane</keyword>
<dbReference type="OrthoDB" id="5427350at2759"/>
<reference evidence="2 3" key="1">
    <citation type="journal article" date="2008" name="PLoS Genet.">
        <title>Genomic islands in the pathogenic filamentous fungus Aspergillus fumigatus.</title>
        <authorList>
            <person name="Fedorova N.D."/>
            <person name="Khaldi N."/>
            <person name="Joardar V.S."/>
            <person name="Maiti R."/>
            <person name="Amedeo P."/>
            <person name="Anderson M.J."/>
            <person name="Crabtree J."/>
            <person name="Silva J.C."/>
            <person name="Badger J.H."/>
            <person name="Albarraq A."/>
            <person name="Angiuoli S."/>
            <person name="Bussey H."/>
            <person name="Bowyer P."/>
            <person name="Cotty P.J."/>
            <person name="Dyer P.S."/>
            <person name="Egan A."/>
            <person name="Galens K."/>
            <person name="Fraser-Liggett C.M."/>
            <person name="Haas B.J."/>
            <person name="Inman J.M."/>
            <person name="Kent R."/>
            <person name="Lemieux S."/>
            <person name="Malavazi I."/>
            <person name="Orvis J."/>
            <person name="Roemer T."/>
            <person name="Ronning C.M."/>
            <person name="Sundaram J.P."/>
            <person name="Sutton G."/>
            <person name="Turner G."/>
            <person name="Venter J.C."/>
            <person name="White O.R."/>
            <person name="Whitty B.R."/>
            <person name="Youngman P."/>
            <person name="Wolfe K.H."/>
            <person name="Goldman G.H."/>
            <person name="Wortman J.R."/>
            <person name="Jiang B."/>
            <person name="Denning D.W."/>
            <person name="Nierman W.C."/>
        </authorList>
    </citation>
    <scope>NUCLEOTIDE SEQUENCE [LARGE SCALE GENOMIC DNA]</scope>
    <source>
        <strain evidence="3">ATCC 1007 / CBS 513.65 / DSM 816 / NCTC 3887 / NRRL 1</strain>
    </source>
</reference>
<feature type="transmembrane region" description="Helical" evidence="1">
    <location>
        <begin position="35"/>
        <end position="54"/>
    </location>
</feature>
<organism evidence="2 3">
    <name type="scientific">Aspergillus clavatus (strain ATCC 1007 / CBS 513.65 / DSM 816 / NCTC 3887 / NRRL 1 / QM 1276 / 107)</name>
    <dbReference type="NCBI Taxonomy" id="344612"/>
    <lineage>
        <taxon>Eukaryota</taxon>
        <taxon>Fungi</taxon>
        <taxon>Dikarya</taxon>
        <taxon>Ascomycota</taxon>
        <taxon>Pezizomycotina</taxon>
        <taxon>Eurotiomycetes</taxon>
        <taxon>Eurotiomycetidae</taxon>
        <taxon>Eurotiales</taxon>
        <taxon>Aspergillaceae</taxon>
        <taxon>Aspergillus</taxon>
        <taxon>Aspergillus subgen. Fumigati</taxon>
    </lineage>
</organism>
<dbReference type="HOGENOM" id="CLU_018249_0_1_1"/>
<sequence>MSSRTWNPTCFRRQRILRLPNAASDSKSRSRFPCFHATAAGVVVSLLYLFYVFAVPQLLKFRFRLDLSPYDLGLYGFGPSRSYKSFEYESPLVEITEWGAGCDPRYTFLAPRGDSVAYPGPLILDADGELVWTKYNWATTQDFKMQRYNGSDYLTYWQGTEIESRGYGSWYMLDSTYTQRYQISPVGNFGGGDLHEFHITKQGTALVTVYDPVPADLTSVGGPELGWILDGVFQEIDIETGELLFDWRASKHYPVNNTFEKFGGSGREKTAAFDFFHINSVEKDEQGNYLVSARHFHTVSCIDRITGNVLWTLGGKLNDFTDLSDGRATDFAWQHDARSHINNTLTLFDNAAHSNSDPESESRGVVVQLDVEGRTVEVLAEYYHPQRMRSVSQGNVQALDESGRVLVGWGHSAAFTEFTATGDLLCDVHFGASAFFTFGRIVSYRAFKGSWVGRPQTIPDAVVLGDHVYVSWNGATEVATWRLEVWDANDVEVSTFNVVAHFAKSGFETEIGVPDELGSPLFRLAALDAESNVLGYTEVLQTDQSVDIDARLNLQNCILAAAFLIGGGGLLFGLYRCCGCCRLLRKCQHRSSEYQLVAYGENNEQQSV</sequence>
<dbReference type="SUPFAM" id="SSF50998">
    <property type="entry name" value="Quinoprotein alcohol dehydrogenase-like"/>
    <property type="match status" value="1"/>
</dbReference>
<dbReference type="eggNOG" id="ENOG502QPU9">
    <property type="taxonomic scope" value="Eukaryota"/>
</dbReference>
<dbReference type="InterPro" id="IPR011047">
    <property type="entry name" value="Quinoprotein_ADH-like_sf"/>
</dbReference>
<dbReference type="OMA" id="GRGSWYM"/>
<evidence type="ECO:0000313" key="2">
    <source>
        <dbReference type="EMBL" id="EAW12330.1"/>
    </source>
</evidence>
<proteinExistence type="predicted"/>
<accession>A1CCS3</accession>
<feature type="transmembrane region" description="Helical" evidence="1">
    <location>
        <begin position="557"/>
        <end position="575"/>
    </location>
</feature>
<evidence type="ECO:0000256" key="1">
    <source>
        <dbReference type="SAM" id="Phobius"/>
    </source>
</evidence>
<name>A1CCS3_ASPCL</name>
<keyword evidence="1" id="KW-1133">Transmembrane helix</keyword>
<evidence type="ECO:0008006" key="4">
    <source>
        <dbReference type="Google" id="ProtNLM"/>
    </source>
</evidence>